<keyword evidence="5" id="KW-1185">Reference proteome</keyword>
<accession>A0A2G8S2Q2</accession>
<organism evidence="4 5">
    <name type="scientific">Ganoderma sinense ZZ0214-1</name>
    <dbReference type="NCBI Taxonomy" id="1077348"/>
    <lineage>
        <taxon>Eukaryota</taxon>
        <taxon>Fungi</taxon>
        <taxon>Dikarya</taxon>
        <taxon>Basidiomycota</taxon>
        <taxon>Agaricomycotina</taxon>
        <taxon>Agaricomycetes</taxon>
        <taxon>Polyporales</taxon>
        <taxon>Polyporaceae</taxon>
        <taxon>Ganoderma</taxon>
    </lineage>
</organism>
<feature type="compositionally biased region" description="Polar residues" evidence="1">
    <location>
        <begin position="123"/>
        <end position="151"/>
    </location>
</feature>
<dbReference type="EMBL" id="AYKW01000029">
    <property type="protein sequence ID" value="PIL28063.1"/>
    <property type="molecule type" value="Genomic_DNA"/>
</dbReference>
<protein>
    <recommendedName>
        <fullName evidence="6">Transporter</fullName>
    </recommendedName>
</protein>
<evidence type="ECO:0000256" key="3">
    <source>
        <dbReference type="SAM" id="SignalP"/>
    </source>
</evidence>
<feature type="transmembrane region" description="Helical" evidence="2">
    <location>
        <begin position="61"/>
        <end position="86"/>
    </location>
</feature>
<feature type="region of interest" description="Disordered" evidence="1">
    <location>
        <begin position="114"/>
        <end position="158"/>
    </location>
</feature>
<evidence type="ECO:0000256" key="1">
    <source>
        <dbReference type="SAM" id="MobiDB-lite"/>
    </source>
</evidence>
<dbReference type="Proteomes" id="UP000230002">
    <property type="component" value="Unassembled WGS sequence"/>
</dbReference>
<evidence type="ECO:0000256" key="2">
    <source>
        <dbReference type="SAM" id="Phobius"/>
    </source>
</evidence>
<evidence type="ECO:0000313" key="4">
    <source>
        <dbReference type="EMBL" id="PIL28063.1"/>
    </source>
</evidence>
<keyword evidence="2" id="KW-0472">Membrane</keyword>
<reference evidence="4 5" key="1">
    <citation type="journal article" date="2015" name="Sci. Rep.">
        <title>Chromosome-level genome map provides insights into diverse defense mechanisms in the medicinal fungus Ganoderma sinense.</title>
        <authorList>
            <person name="Zhu Y."/>
            <person name="Xu J."/>
            <person name="Sun C."/>
            <person name="Zhou S."/>
            <person name="Xu H."/>
            <person name="Nelson D.R."/>
            <person name="Qian J."/>
            <person name="Song J."/>
            <person name="Luo H."/>
            <person name="Xiang L."/>
            <person name="Li Y."/>
            <person name="Xu Z."/>
            <person name="Ji A."/>
            <person name="Wang L."/>
            <person name="Lu S."/>
            <person name="Hayward A."/>
            <person name="Sun W."/>
            <person name="Li X."/>
            <person name="Schwartz D.C."/>
            <person name="Wang Y."/>
            <person name="Chen S."/>
        </authorList>
    </citation>
    <scope>NUCLEOTIDE SEQUENCE [LARGE SCALE GENOMIC DNA]</scope>
    <source>
        <strain evidence="4 5">ZZ0214-1</strain>
    </source>
</reference>
<keyword evidence="2" id="KW-1133">Transmembrane helix</keyword>
<dbReference type="AlphaFoldDB" id="A0A2G8S2Q2"/>
<gene>
    <name evidence="4" type="ORF">GSI_09815</name>
</gene>
<feature type="chain" id="PRO_5013553546" description="Transporter" evidence="3">
    <location>
        <begin position="17"/>
        <end position="158"/>
    </location>
</feature>
<feature type="signal peptide" evidence="3">
    <location>
        <begin position="1"/>
        <end position="16"/>
    </location>
</feature>
<proteinExistence type="predicted"/>
<evidence type="ECO:0008006" key="6">
    <source>
        <dbReference type="Google" id="ProtNLM"/>
    </source>
</evidence>
<dbReference type="OrthoDB" id="3214103at2759"/>
<name>A0A2G8S2Q2_9APHY</name>
<keyword evidence="2" id="KW-0812">Transmembrane</keyword>
<sequence>MTKLFAILIESGAVYCAIWLSDERALTRKNQSLIVAYQISDYDFNRNLGPASDAEVAFLDVFGVIINGALVPIIAIYPIFIIVLVASNKSHVEKGILRLQSVQTPVVTVDTTDSTSQFDGFSPQRSSVLRNQSQSEPQGGFQDTTEDTSASTREEWKL</sequence>
<keyword evidence="3" id="KW-0732">Signal</keyword>
<evidence type="ECO:0000313" key="5">
    <source>
        <dbReference type="Proteomes" id="UP000230002"/>
    </source>
</evidence>
<comment type="caution">
    <text evidence="4">The sequence shown here is derived from an EMBL/GenBank/DDBJ whole genome shotgun (WGS) entry which is preliminary data.</text>
</comment>